<evidence type="ECO:0000313" key="6">
    <source>
        <dbReference type="Proteomes" id="UP000540787"/>
    </source>
</evidence>
<dbReference type="InterPro" id="IPR029016">
    <property type="entry name" value="GAF-like_dom_sf"/>
</dbReference>
<dbReference type="InterPro" id="IPR013767">
    <property type="entry name" value="PAS_fold"/>
</dbReference>
<feature type="domain" description="PAS" evidence="2">
    <location>
        <begin position="470"/>
        <end position="518"/>
    </location>
</feature>
<keyword evidence="1" id="KW-0175">Coiled coil</keyword>
<dbReference type="RefSeq" id="WP_183555893.1">
    <property type="nucleotide sequence ID" value="NZ_JACHBX010000003.1"/>
</dbReference>
<proteinExistence type="predicted"/>
<dbReference type="GO" id="GO:0006355">
    <property type="term" value="P:regulation of DNA-templated transcription"/>
    <property type="evidence" value="ECO:0007669"/>
    <property type="project" value="InterPro"/>
</dbReference>
<dbReference type="Gene3D" id="3.30.70.270">
    <property type="match status" value="1"/>
</dbReference>
<dbReference type="Pfam" id="PF08448">
    <property type="entry name" value="PAS_4"/>
    <property type="match status" value="2"/>
</dbReference>
<dbReference type="InterPro" id="IPR029787">
    <property type="entry name" value="Nucleotide_cyclase"/>
</dbReference>
<keyword evidence="6" id="KW-1185">Reference proteome</keyword>
<feature type="domain" description="PAS" evidence="2">
    <location>
        <begin position="209"/>
        <end position="280"/>
    </location>
</feature>
<dbReference type="PANTHER" id="PTHR44757:SF2">
    <property type="entry name" value="BIOFILM ARCHITECTURE MAINTENANCE PROTEIN MBAA"/>
    <property type="match status" value="1"/>
</dbReference>
<dbReference type="InterPro" id="IPR043128">
    <property type="entry name" value="Rev_trsase/Diguanyl_cyclase"/>
</dbReference>
<evidence type="ECO:0000259" key="3">
    <source>
        <dbReference type="PROSITE" id="PS50113"/>
    </source>
</evidence>
<dbReference type="Pfam" id="PF00990">
    <property type="entry name" value="GGDEF"/>
    <property type="match status" value="1"/>
</dbReference>
<evidence type="ECO:0000256" key="1">
    <source>
        <dbReference type="SAM" id="Coils"/>
    </source>
</evidence>
<reference evidence="5 6" key="1">
    <citation type="submission" date="2020-08" db="EMBL/GenBank/DDBJ databases">
        <title>The Agave Microbiome: Exploring the role of microbial communities in plant adaptations to desert environments.</title>
        <authorList>
            <person name="Partida-Martinez L.P."/>
        </authorList>
    </citation>
    <scope>NUCLEOTIDE SEQUENCE [LARGE SCALE GENOMIC DNA]</scope>
    <source>
        <strain evidence="5 6">AT3.2</strain>
    </source>
</reference>
<dbReference type="GO" id="GO:0003824">
    <property type="term" value="F:catalytic activity"/>
    <property type="evidence" value="ECO:0007669"/>
    <property type="project" value="UniProtKB-ARBA"/>
</dbReference>
<dbReference type="SUPFAM" id="SSF55785">
    <property type="entry name" value="PYP-like sensor domain (PAS domain)"/>
    <property type="match status" value="3"/>
</dbReference>
<accession>A0A7W9X2F1</accession>
<dbReference type="PROSITE" id="PS50113">
    <property type="entry name" value="PAC"/>
    <property type="match status" value="1"/>
</dbReference>
<dbReference type="SUPFAM" id="SSF55781">
    <property type="entry name" value="GAF domain-like"/>
    <property type="match status" value="1"/>
</dbReference>
<feature type="domain" description="PAC" evidence="3">
    <location>
        <begin position="409"/>
        <end position="469"/>
    </location>
</feature>
<dbReference type="InterPro" id="IPR000014">
    <property type="entry name" value="PAS"/>
</dbReference>
<dbReference type="NCBIfam" id="TIGR00229">
    <property type="entry name" value="sensory_box"/>
    <property type="match status" value="2"/>
</dbReference>
<dbReference type="InterPro" id="IPR000700">
    <property type="entry name" value="PAS-assoc_C"/>
</dbReference>
<dbReference type="InterPro" id="IPR003018">
    <property type="entry name" value="GAF"/>
</dbReference>
<name>A0A7W9X2F1_9BURK</name>
<evidence type="ECO:0000313" key="5">
    <source>
        <dbReference type="EMBL" id="MBB6135257.1"/>
    </source>
</evidence>
<dbReference type="AlphaFoldDB" id="A0A7W9X2F1"/>
<dbReference type="PROSITE" id="PS50112">
    <property type="entry name" value="PAS"/>
    <property type="match status" value="2"/>
</dbReference>
<dbReference type="SMART" id="SM00086">
    <property type="entry name" value="PAC"/>
    <property type="match status" value="2"/>
</dbReference>
<dbReference type="PROSITE" id="PS50887">
    <property type="entry name" value="GGDEF"/>
    <property type="match status" value="1"/>
</dbReference>
<dbReference type="InterPro" id="IPR001610">
    <property type="entry name" value="PAC"/>
</dbReference>
<dbReference type="Pfam" id="PF01590">
    <property type="entry name" value="GAF"/>
    <property type="match status" value="1"/>
</dbReference>
<dbReference type="EMBL" id="JACHBX010000003">
    <property type="protein sequence ID" value="MBB6135257.1"/>
    <property type="molecule type" value="Genomic_DNA"/>
</dbReference>
<evidence type="ECO:0000259" key="4">
    <source>
        <dbReference type="PROSITE" id="PS50887"/>
    </source>
</evidence>
<dbReference type="SUPFAM" id="SSF55073">
    <property type="entry name" value="Nucleotide cyclase"/>
    <property type="match status" value="1"/>
</dbReference>
<dbReference type="SMART" id="SM00267">
    <property type="entry name" value="GGDEF"/>
    <property type="match status" value="1"/>
</dbReference>
<organism evidence="5 6">
    <name type="scientific">Massilia aurea</name>
    <dbReference type="NCBI Taxonomy" id="373040"/>
    <lineage>
        <taxon>Bacteria</taxon>
        <taxon>Pseudomonadati</taxon>
        <taxon>Pseudomonadota</taxon>
        <taxon>Betaproteobacteria</taxon>
        <taxon>Burkholderiales</taxon>
        <taxon>Oxalobacteraceae</taxon>
        <taxon>Telluria group</taxon>
        <taxon>Massilia</taxon>
    </lineage>
</organism>
<dbReference type="FunFam" id="3.30.70.270:FF:000001">
    <property type="entry name" value="Diguanylate cyclase domain protein"/>
    <property type="match status" value="1"/>
</dbReference>
<dbReference type="InterPro" id="IPR052155">
    <property type="entry name" value="Biofilm_reg_signaling"/>
</dbReference>
<dbReference type="InterPro" id="IPR000160">
    <property type="entry name" value="GGDEF_dom"/>
</dbReference>
<dbReference type="Proteomes" id="UP000540787">
    <property type="component" value="Unassembled WGS sequence"/>
</dbReference>
<dbReference type="CDD" id="cd01949">
    <property type="entry name" value="GGDEF"/>
    <property type="match status" value="1"/>
</dbReference>
<dbReference type="CDD" id="cd00130">
    <property type="entry name" value="PAS"/>
    <property type="match status" value="1"/>
</dbReference>
<dbReference type="Pfam" id="PF00989">
    <property type="entry name" value="PAS"/>
    <property type="match status" value="1"/>
</dbReference>
<sequence length="770" mass="85135">MLIEQARLAALAELQILDTPAETRFDRFTRLAAMTFDVPIALVSLIDAERQWFKSHHGLEASETPRSLSFCSHAVQARALFVIEDAAQDPRFAENPLVTGEPHIRFYAGHPVYSDGEAVGTLCIIDRAPRRLNQEQRQVLADLAGLVEVEINHLKAVTARMLAEQALKSLNTDLEARIVARTAELEDKVEQLSREVTQREAAEALLRESEAWNRTIIDSSFSGFIGADSNGVVVAWNTSAERIFGWSGEYARGRQLSDLVMPAQQREAHDANIRRLLDTGAGPYLDQNVELPALTQSGRQITIQMTVAAHEWNGARYIGAFVNDISDRIRTQQQLEEKQELIDAVLESIDVGVVACDAVGNLTLFNRTARALHGHDLKAIAPSEWPQFYSLYHGDGQTPMAMDDVPLVRALKGEVVRDGAMVIAPAGRAPYTLLASGRPLRSAQGKTLGAVVAMKDITELKASRDRLADSEERLRTITDNLPVLIAHLDQDHRYMFANAVHQSWLGKASDQIVGQTMVEAFGEDFYLQQKEALDDAWLGKASQCEHDIVRKKHIRIVHSTFLPHLRDGEVVGVYILTTDATAARMHERNLHALAHTDALTGIPNRRQFELALQAAVERAPQRERAFALFYLDIDFFKRINDTYGHAVGDMVLVEFARRVRKVVRSSDMVARLAGDEFTVLLDEVNSPRDVELVAKKIMQVMEAPFMLGSQPISVSATIGIALADAPGVTALTISELADSALYEAKDKGRNTFAIARLAMVAAVEQASVLA</sequence>
<feature type="domain" description="GGDEF" evidence="4">
    <location>
        <begin position="624"/>
        <end position="757"/>
    </location>
</feature>
<evidence type="ECO:0000259" key="2">
    <source>
        <dbReference type="PROSITE" id="PS50112"/>
    </source>
</evidence>
<dbReference type="Gene3D" id="3.30.450.40">
    <property type="match status" value="1"/>
</dbReference>
<dbReference type="Gene3D" id="3.30.450.20">
    <property type="entry name" value="PAS domain"/>
    <property type="match status" value="3"/>
</dbReference>
<gene>
    <name evidence="5" type="ORF">HD842_003415</name>
</gene>
<dbReference type="InterPro" id="IPR035965">
    <property type="entry name" value="PAS-like_dom_sf"/>
</dbReference>
<comment type="caution">
    <text evidence="5">The sequence shown here is derived from an EMBL/GenBank/DDBJ whole genome shotgun (WGS) entry which is preliminary data.</text>
</comment>
<dbReference type="InterPro" id="IPR013656">
    <property type="entry name" value="PAS_4"/>
</dbReference>
<feature type="coiled-coil region" evidence="1">
    <location>
        <begin position="175"/>
        <end position="202"/>
    </location>
</feature>
<dbReference type="SMART" id="SM00065">
    <property type="entry name" value="GAF"/>
    <property type="match status" value="1"/>
</dbReference>
<protein>
    <submittedName>
        <fullName evidence="5">Diguanylate cyclase (GGDEF)-like protein/PAS domain S-box-containing protein</fullName>
    </submittedName>
</protein>
<dbReference type="SMART" id="SM00091">
    <property type="entry name" value="PAS"/>
    <property type="match status" value="3"/>
</dbReference>
<dbReference type="NCBIfam" id="TIGR00254">
    <property type="entry name" value="GGDEF"/>
    <property type="match status" value="1"/>
</dbReference>
<dbReference type="PANTHER" id="PTHR44757">
    <property type="entry name" value="DIGUANYLATE CYCLASE DGCP"/>
    <property type="match status" value="1"/>
</dbReference>